<comment type="caution">
    <text evidence="2">The sequence shown here is derived from an EMBL/GenBank/DDBJ whole genome shotgun (WGS) entry which is preliminary data.</text>
</comment>
<organism evidence="2 3">
    <name type="scientific">Rhamnella rubrinervis</name>
    <dbReference type="NCBI Taxonomy" id="2594499"/>
    <lineage>
        <taxon>Eukaryota</taxon>
        <taxon>Viridiplantae</taxon>
        <taxon>Streptophyta</taxon>
        <taxon>Embryophyta</taxon>
        <taxon>Tracheophyta</taxon>
        <taxon>Spermatophyta</taxon>
        <taxon>Magnoliopsida</taxon>
        <taxon>eudicotyledons</taxon>
        <taxon>Gunneridae</taxon>
        <taxon>Pentapetalae</taxon>
        <taxon>rosids</taxon>
        <taxon>fabids</taxon>
        <taxon>Rosales</taxon>
        <taxon>Rhamnaceae</taxon>
        <taxon>rhamnoid group</taxon>
        <taxon>Rhamneae</taxon>
        <taxon>Rhamnella</taxon>
    </lineage>
</organism>
<sequence length="149" mass="16833">MITRGSDLAYKPLGITQRNKHFSKQCLTKELSMSNFSLEDYHGGSSVSVPFIWESEPGTPKVKFRENPLPPLTPPPSYCYTSRKTPFRKPSKSNLLQAIFPKHVSTKTPTLPPSPLFIVVFFFILIFTEVVIIFGPIFSDNIVEIPWTG</sequence>
<dbReference type="Proteomes" id="UP000796880">
    <property type="component" value="Unassembled WGS sequence"/>
</dbReference>
<evidence type="ECO:0000313" key="2">
    <source>
        <dbReference type="EMBL" id="KAF3454823.1"/>
    </source>
</evidence>
<dbReference type="EMBL" id="VOIH02000002">
    <property type="protein sequence ID" value="KAF3454823.1"/>
    <property type="molecule type" value="Genomic_DNA"/>
</dbReference>
<protein>
    <submittedName>
        <fullName evidence="2">Uncharacterized protein</fullName>
    </submittedName>
</protein>
<keyword evidence="1" id="KW-0812">Transmembrane</keyword>
<keyword evidence="1" id="KW-0472">Membrane</keyword>
<dbReference type="PANTHER" id="PTHR33257:SF46">
    <property type="entry name" value="OVATE FAMILY PROTEIN"/>
    <property type="match status" value="1"/>
</dbReference>
<accession>A0A8K0MR27</accession>
<dbReference type="AlphaFoldDB" id="A0A8K0MR27"/>
<name>A0A8K0MR27_9ROSA</name>
<keyword evidence="3" id="KW-1185">Reference proteome</keyword>
<evidence type="ECO:0000256" key="1">
    <source>
        <dbReference type="SAM" id="Phobius"/>
    </source>
</evidence>
<gene>
    <name evidence="2" type="ORF">FNV43_RR05271</name>
</gene>
<evidence type="ECO:0000313" key="3">
    <source>
        <dbReference type="Proteomes" id="UP000796880"/>
    </source>
</evidence>
<dbReference type="OrthoDB" id="1193142at2759"/>
<reference evidence="2" key="1">
    <citation type="submission" date="2020-03" db="EMBL/GenBank/DDBJ databases">
        <title>A high-quality chromosome-level genome assembly of a woody plant with both climbing and erect habits, Rhamnella rubrinervis.</title>
        <authorList>
            <person name="Lu Z."/>
            <person name="Yang Y."/>
            <person name="Zhu X."/>
            <person name="Sun Y."/>
        </authorList>
    </citation>
    <scope>NUCLEOTIDE SEQUENCE</scope>
    <source>
        <strain evidence="2">BYM</strain>
        <tissue evidence="2">Leaf</tissue>
    </source>
</reference>
<keyword evidence="1" id="KW-1133">Transmembrane helix</keyword>
<dbReference type="PANTHER" id="PTHR33257">
    <property type="entry name" value="OS05G0165500 PROTEIN"/>
    <property type="match status" value="1"/>
</dbReference>
<feature type="transmembrane region" description="Helical" evidence="1">
    <location>
        <begin position="116"/>
        <end position="138"/>
    </location>
</feature>
<proteinExistence type="predicted"/>